<protein>
    <recommendedName>
        <fullName evidence="4">Chitin-binding type-2 domain-containing protein</fullName>
    </recommendedName>
</protein>
<evidence type="ECO:0008006" key="4">
    <source>
        <dbReference type="Google" id="ProtNLM"/>
    </source>
</evidence>
<evidence type="ECO:0000313" key="2">
    <source>
        <dbReference type="EnsemblMetazoa" id="GPPI039559-PA"/>
    </source>
</evidence>
<dbReference type="AlphaFoldDB" id="A0A1B0BSY4"/>
<name>A0A1B0BSY4_9MUSC</name>
<reference evidence="2" key="2">
    <citation type="submission" date="2020-05" db="UniProtKB">
        <authorList>
            <consortium name="EnsemblMetazoa"/>
        </authorList>
    </citation>
    <scope>IDENTIFICATION</scope>
    <source>
        <strain evidence="2">IAEA</strain>
    </source>
</reference>
<evidence type="ECO:0000256" key="1">
    <source>
        <dbReference type="SAM" id="SignalP"/>
    </source>
</evidence>
<dbReference type="EnsemblMetazoa" id="GPPI039559-RA">
    <property type="protein sequence ID" value="GPPI039559-PA"/>
    <property type="gene ID" value="GPPI039559"/>
</dbReference>
<dbReference type="VEuPathDB" id="VectorBase:GPPI039559"/>
<keyword evidence="1" id="KW-0732">Signal</keyword>
<dbReference type="EMBL" id="JXJN01019921">
    <property type="status" value="NOT_ANNOTATED_CDS"/>
    <property type="molecule type" value="Genomic_DNA"/>
</dbReference>
<evidence type="ECO:0000313" key="3">
    <source>
        <dbReference type="Proteomes" id="UP000092460"/>
    </source>
</evidence>
<keyword evidence="3" id="KW-1185">Reference proteome</keyword>
<feature type="signal peptide" evidence="1">
    <location>
        <begin position="1"/>
        <end position="20"/>
    </location>
</feature>
<sequence>MKSGIFCLLLMVIALNYALSCNPDGNNKPVCSQDNLNQPIRNFWDPTCYWLCGKAGEEPICERCMSSTMFDSAQGKCIPYYEWEWTPPCPFTEHN</sequence>
<feature type="chain" id="PRO_5008405125" description="Chitin-binding type-2 domain-containing protein" evidence="1">
    <location>
        <begin position="21"/>
        <end position="95"/>
    </location>
</feature>
<accession>A0A1B0BSY4</accession>
<dbReference type="PANTHER" id="PTHR20987">
    <property type="entry name" value="CHITIN-BINDING TYPE-2 DOMAIN-CONTAINING PROTEIN-RELATED"/>
    <property type="match status" value="1"/>
</dbReference>
<organism evidence="2 3">
    <name type="scientific">Glossina palpalis gambiensis</name>
    <dbReference type="NCBI Taxonomy" id="67801"/>
    <lineage>
        <taxon>Eukaryota</taxon>
        <taxon>Metazoa</taxon>
        <taxon>Ecdysozoa</taxon>
        <taxon>Arthropoda</taxon>
        <taxon>Hexapoda</taxon>
        <taxon>Insecta</taxon>
        <taxon>Pterygota</taxon>
        <taxon>Neoptera</taxon>
        <taxon>Endopterygota</taxon>
        <taxon>Diptera</taxon>
        <taxon>Brachycera</taxon>
        <taxon>Muscomorpha</taxon>
        <taxon>Hippoboscoidea</taxon>
        <taxon>Glossinidae</taxon>
        <taxon>Glossina</taxon>
    </lineage>
</organism>
<dbReference type="Proteomes" id="UP000092460">
    <property type="component" value="Unassembled WGS sequence"/>
</dbReference>
<dbReference type="PANTHER" id="PTHR20987:SF0">
    <property type="entry name" value="CHITIN-BINDING TYPE-2 DOMAIN-CONTAINING PROTEIN-RELATED"/>
    <property type="match status" value="1"/>
</dbReference>
<reference evidence="3" key="1">
    <citation type="submission" date="2015-01" db="EMBL/GenBank/DDBJ databases">
        <authorList>
            <person name="Aksoy S."/>
            <person name="Warren W."/>
            <person name="Wilson R.K."/>
        </authorList>
    </citation>
    <scope>NUCLEOTIDE SEQUENCE [LARGE SCALE GENOMIC DNA]</scope>
    <source>
        <strain evidence="3">IAEA</strain>
    </source>
</reference>
<proteinExistence type="predicted"/>